<accession>A0A560F028</accession>
<dbReference type="Proteomes" id="UP000316545">
    <property type="component" value="Unassembled WGS sequence"/>
</dbReference>
<reference evidence="2 3" key="1">
    <citation type="submission" date="2019-06" db="EMBL/GenBank/DDBJ databases">
        <title>Genomic Encyclopedia of Type Strains, Phase IV (KMG-V): Genome sequencing to study the core and pangenomes of soil and plant-associated prokaryotes.</title>
        <authorList>
            <person name="Whitman W."/>
        </authorList>
    </citation>
    <scope>NUCLEOTIDE SEQUENCE [LARGE SCALE GENOMIC DNA]</scope>
    <source>
        <strain evidence="2 3">BR 11865</strain>
    </source>
</reference>
<organism evidence="2 3">
    <name type="scientific">Nitrospirillum amazonense</name>
    <dbReference type="NCBI Taxonomy" id="28077"/>
    <lineage>
        <taxon>Bacteria</taxon>
        <taxon>Pseudomonadati</taxon>
        <taxon>Pseudomonadota</taxon>
        <taxon>Alphaproteobacteria</taxon>
        <taxon>Rhodospirillales</taxon>
        <taxon>Azospirillaceae</taxon>
        <taxon>Nitrospirillum</taxon>
    </lineage>
</organism>
<dbReference type="SMART" id="SM00953">
    <property type="entry name" value="RES"/>
    <property type="match status" value="1"/>
</dbReference>
<name>A0A560F028_9PROT</name>
<protein>
    <submittedName>
        <fullName evidence="2">RES domain-containing protein</fullName>
    </submittedName>
</protein>
<keyword evidence="3" id="KW-1185">Reference proteome</keyword>
<dbReference type="InterPro" id="IPR014914">
    <property type="entry name" value="RES_dom"/>
</dbReference>
<evidence type="ECO:0000259" key="1">
    <source>
        <dbReference type="SMART" id="SM00953"/>
    </source>
</evidence>
<proteinExistence type="predicted"/>
<evidence type="ECO:0000313" key="3">
    <source>
        <dbReference type="Proteomes" id="UP000316545"/>
    </source>
</evidence>
<evidence type="ECO:0000313" key="2">
    <source>
        <dbReference type="EMBL" id="TWB14980.1"/>
    </source>
</evidence>
<dbReference type="AlphaFoldDB" id="A0A560F028"/>
<dbReference type="EMBL" id="VITO01000032">
    <property type="protein sequence ID" value="TWB14980.1"/>
    <property type="molecule type" value="Genomic_DNA"/>
</dbReference>
<sequence>MRLTGLVYRAHNPRWAFLPDSGDGAARFGGRFNPPGMPTLYTARRLETAWLEAQQAFPFKAQPMTMVAYEVDCAGVVDLTDPAQRAAHGIDGADLACAWEDLADRGQIPGSWRIAQRLHQAGHVGIVVPSFAPGAGAIDINAVFWTWGPMPPHQVRVIDDARRLPRNDLSWR</sequence>
<comment type="caution">
    <text evidence="2">The sequence shown here is derived from an EMBL/GenBank/DDBJ whole genome shotgun (WGS) entry which is preliminary data.</text>
</comment>
<gene>
    <name evidence="2" type="ORF">FBZ88_13214</name>
</gene>
<dbReference type="Pfam" id="PF08808">
    <property type="entry name" value="RES"/>
    <property type="match status" value="1"/>
</dbReference>
<feature type="domain" description="RES" evidence="1">
    <location>
        <begin position="19"/>
        <end position="158"/>
    </location>
</feature>
<dbReference type="RefSeq" id="WP_186464645.1">
    <property type="nucleotide sequence ID" value="NZ_JAYNFR010000048.1"/>
</dbReference>